<dbReference type="WBParaSite" id="ECPE_0000014201-mRNA-1">
    <property type="protein sequence ID" value="ECPE_0000014201-mRNA-1"/>
    <property type="gene ID" value="ECPE_0000014201"/>
</dbReference>
<evidence type="ECO:0000313" key="3">
    <source>
        <dbReference type="Proteomes" id="UP000272942"/>
    </source>
</evidence>
<dbReference type="EMBL" id="UZAN01000397">
    <property type="protein sequence ID" value="VDP19251.1"/>
    <property type="molecule type" value="Genomic_DNA"/>
</dbReference>
<organism evidence="4">
    <name type="scientific">Echinostoma caproni</name>
    <dbReference type="NCBI Taxonomy" id="27848"/>
    <lineage>
        <taxon>Eukaryota</taxon>
        <taxon>Metazoa</taxon>
        <taxon>Spiralia</taxon>
        <taxon>Lophotrochozoa</taxon>
        <taxon>Platyhelminthes</taxon>
        <taxon>Trematoda</taxon>
        <taxon>Digenea</taxon>
        <taxon>Plagiorchiida</taxon>
        <taxon>Echinostomata</taxon>
        <taxon>Echinostomatoidea</taxon>
        <taxon>Echinostomatidae</taxon>
        <taxon>Echinostoma</taxon>
    </lineage>
</organism>
<reference evidence="2 3" key="2">
    <citation type="submission" date="2018-11" db="EMBL/GenBank/DDBJ databases">
        <authorList>
            <consortium name="Pathogen Informatics"/>
        </authorList>
    </citation>
    <scope>NUCLEOTIDE SEQUENCE [LARGE SCALE GENOMIC DNA]</scope>
    <source>
        <strain evidence="2 3">Egypt</strain>
    </source>
</reference>
<dbReference type="Proteomes" id="UP000272942">
    <property type="component" value="Unassembled WGS sequence"/>
</dbReference>
<evidence type="ECO:0000313" key="2">
    <source>
        <dbReference type="EMBL" id="VDP19251.1"/>
    </source>
</evidence>
<feature type="compositionally biased region" description="Polar residues" evidence="1">
    <location>
        <begin position="307"/>
        <end position="331"/>
    </location>
</feature>
<proteinExistence type="predicted"/>
<protein>
    <submittedName>
        <fullName evidence="4">Small conductance calcium-activated potassium channel protein</fullName>
    </submittedName>
</protein>
<feature type="region of interest" description="Disordered" evidence="1">
    <location>
        <begin position="816"/>
        <end position="849"/>
    </location>
</feature>
<evidence type="ECO:0000313" key="4">
    <source>
        <dbReference type="WBParaSite" id="ECPE_0000014201-mRNA-1"/>
    </source>
</evidence>
<gene>
    <name evidence="2" type="ORF">ECPE_LOCUS143</name>
</gene>
<feature type="region of interest" description="Disordered" evidence="1">
    <location>
        <begin position="1"/>
        <end position="25"/>
    </location>
</feature>
<evidence type="ECO:0000256" key="1">
    <source>
        <dbReference type="SAM" id="MobiDB-lite"/>
    </source>
</evidence>
<sequence>MGCKCSRPPVPLQESRTSTNLPGAPQLPSLSEYIIPDPSPWITPISRARIFIPQWLAGDLEVHHEVFEKEPECEAKALASSSPEAEYVCTEDAVTEKEEHIYQESTKQKSLTLELPSMEPENHITEPSKEWTEISGVKNELLAETDPHLMADSGALVPFNPEDTACPSRRCSYGSPPRGDSSHPGQHADGVPDMTVVEAQTFVGRDESGTAHLINMHTIRHPVCKHDPLKGEIHIQITHKTPIHNCYPRSNEHTMRSSQPRVDVPVEFRVPETTEVSQQQQQQPRETMHIRMGVPVKHERCPPRSCCSASRQPGTKSSSFRCMPSPCTSPRVSDEAPDEPYPIPTYNQPRTSINYRSVDEILNPIDEPIIQPTSHVPPTKCSHSRYGDYQTNWQPDDLNKQMGITSIAQLETNSSAHSELFTDSRTLTRGITSTYMSPEKQSLDTSELSEGVILKSPVEFPTSTTQEMGSKTVMHKAATFVEMIPSGPTLFPAENPEHSSDKSDTIKSGYFTTEVTNSVPNETLEEWNDQIPVQHLGASSIHSAGTQMRMRDTRKPLKRAVLNRIAGQRQQDVVLQSAPSSDSVQNPIGLTPYTTKHSQAHQADTHQNVSKINTKQISDRNHLPVGKRVVQLQRIEQEEESTRSVDTPTQKITRFSFDSSKEYHKTLTEETSFSETNTTDHLFPDHETVGDHKPVAPSLPNKSAIPIYTRIQTNTSTAKHCRQQSPDMNRSMAVTSEIDCQTAVSSASRNMKDMTTRKRSTAVAPTFLPPIQSHTMVSTSVTATLTRTGPDIGRNMRETKQEVVKTMLSLPKLKQESAVAGDKAPTRNTHNAEKRKPQVSMIHDKGKPYDLLVLHQSKKK</sequence>
<dbReference type="OrthoDB" id="10562704at2759"/>
<feature type="region of interest" description="Disordered" evidence="1">
    <location>
        <begin position="168"/>
        <end position="190"/>
    </location>
</feature>
<name>A0A182ZZK8_9TREM</name>
<feature type="compositionally biased region" description="Basic and acidic residues" evidence="1">
    <location>
        <begin position="830"/>
        <end position="848"/>
    </location>
</feature>
<feature type="region of interest" description="Disordered" evidence="1">
    <location>
        <begin position="298"/>
        <end position="350"/>
    </location>
</feature>
<accession>A0A182ZZK8</accession>
<keyword evidence="3" id="KW-1185">Reference proteome</keyword>
<reference evidence="4" key="1">
    <citation type="submission" date="2016-06" db="UniProtKB">
        <authorList>
            <consortium name="WormBaseParasite"/>
        </authorList>
    </citation>
    <scope>IDENTIFICATION</scope>
</reference>
<dbReference type="AlphaFoldDB" id="A0A182ZZK8"/>